<evidence type="ECO:0000313" key="9">
    <source>
        <dbReference type="Proteomes" id="UP000749293"/>
    </source>
</evidence>
<organism evidence="8 9">
    <name type="scientific">Geosmithia morbida</name>
    <dbReference type="NCBI Taxonomy" id="1094350"/>
    <lineage>
        <taxon>Eukaryota</taxon>
        <taxon>Fungi</taxon>
        <taxon>Dikarya</taxon>
        <taxon>Ascomycota</taxon>
        <taxon>Pezizomycotina</taxon>
        <taxon>Sordariomycetes</taxon>
        <taxon>Hypocreomycetidae</taxon>
        <taxon>Hypocreales</taxon>
        <taxon>Bionectriaceae</taxon>
        <taxon>Geosmithia</taxon>
    </lineage>
</organism>
<dbReference type="Pfam" id="PF03171">
    <property type="entry name" value="2OG-FeII_Oxy"/>
    <property type="match status" value="1"/>
</dbReference>
<evidence type="ECO:0000256" key="5">
    <source>
        <dbReference type="RuleBase" id="RU003682"/>
    </source>
</evidence>
<dbReference type="RefSeq" id="XP_035322315.1">
    <property type="nucleotide sequence ID" value="XM_035468334.1"/>
</dbReference>
<feature type="domain" description="Fe2OG dioxygenase" evidence="7">
    <location>
        <begin position="217"/>
        <end position="327"/>
    </location>
</feature>
<dbReference type="SUPFAM" id="SSF51197">
    <property type="entry name" value="Clavaminate synthase-like"/>
    <property type="match status" value="1"/>
</dbReference>
<dbReference type="PANTHER" id="PTHR10209">
    <property type="entry name" value="OXIDOREDUCTASE, 2OG-FE II OXYGENASE FAMILY PROTEIN"/>
    <property type="match status" value="1"/>
</dbReference>
<dbReference type="GeneID" id="55972589"/>
<dbReference type="PANTHER" id="PTHR10209:SF804">
    <property type="entry name" value="FE2OG DIOXYGENASE DOMAIN-CONTAINING PROTEIN"/>
    <property type="match status" value="1"/>
</dbReference>
<dbReference type="PRINTS" id="PR00682">
    <property type="entry name" value="IPNSYNTHASE"/>
</dbReference>
<dbReference type="AlphaFoldDB" id="A0A9P5D1A1"/>
<dbReference type="Pfam" id="PF14226">
    <property type="entry name" value="DIOX_N"/>
    <property type="match status" value="1"/>
</dbReference>
<evidence type="ECO:0000256" key="2">
    <source>
        <dbReference type="ARBA" id="ARBA00022723"/>
    </source>
</evidence>
<protein>
    <submittedName>
        <fullName evidence="8">Isopenicillin N synthase</fullName>
    </submittedName>
</protein>
<dbReference type="EMBL" id="JAANYQ010000006">
    <property type="protein sequence ID" value="KAF4123663.1"/>
    <property type="molecule type" value="Genomic_DNA"/>
</dbReference>
<dbReference type="PROSITE" id="PS51471">
    <property type="entry name" value="FE2OG_OXY"/>
    <property type="match status" value="1"/>
</dbReference>
<gene>
    <name evidence="8" type="ORF">GMORB2_6364</name>
</gene>
<dbReference type="InterPro" id="IPR005123">
    <property type="entry name" value="Oxoglu/Fe-dep_dioxygenase_dom"/>
</dbReference>
<evidence type="ECO:0000313" key="8">
    <source>
        <dbReference type="EMBL" id="KAF4123663.1"/>
    </source>
</evidence>
<dbReference type="GO" id="GO:0044283">
    <property type="term" value="P:small molecule biosynthetic process"/>
    <property type="evidence" value="ECO:0007669"/>
    <property type="project" value="UniProtKB-ARBA"/>
</dbReference>
<dbReference type="Proteomes" id="UP000749293">
    <property type="component" value="Unassembled WGS sequence"/>
</dbReference>
<sequence>MMAPSALPPQEHVTFHAGKGKQTRPVLTGSSMKPTFDAIPVVDLSKARSCDLADRQSVAREIGRAFTEVGFMYAVNHGIGEDVQTRVRDVVEAFFALDPAEKMKVHINRSATIRGYEALLETRLDDRTRGDMKEAFNMADDPYEAEQRAPADLDMSAYPAADRGPTGSLNQWPDLPPSFRRSMYEYRAAAQGVASTLLRLTALALDLPEAYFDGMARFPMAGLRALHYPPQGRDRDGDGGAVGIGAHADYSWFTLVNQLTPDAAGLEVLDANGHWVSVPPLEGSLVVNVGDFLERATNDRFVSTVHRVRNNDGRGVHRYSLAYFFSPTHDVLIRTLPTCLGEGGDRKYDDIRAREWQQQRLLRARTKHPASILAKERGEI</sequence>
<evidence type="ECO:0000256" key="4">
    <source>
        <dbReference type="ARBA" id="ARBA00023004"/>
    </source>
</evidence>
<keyword evidence="9" id="KW-1185">Reference proteome</keyword>
<dbReference type="Gene3D" id="2.60.120.330">
    <property type="entry name" value="B-lactam Antibiotic, Isopenicillin N Synthase, Chain"/>
    <property type="match status" value="1"/>
</dbReference>
<dbReference type="GO" id="GO:0016491">
    <property type="term" value="F:oxidoreductase activity"/>
    <property type="evidence" value="ECO:0007669"/>
    <property type="project" value="UniProtKB-KW"/>
</dbReference>
<name>A0A9P5D1A1_9HYPO</name>
<comment type="caution">
    <text evidence="8">The sequence shown here is derived from an EMBL/GenBank/DDBJ whole genome shotgun (WGS) entry which is preliminary data.</text>
</comment>
<evidence type="ECO:0000256" key="6">
    <source>
        <dbReference type="SAM" id="MobiDB-lite"/>
    </source>
</evidence>
<evidence type="ECO:0000256" key="3">
    <source>
        <dbReference type="ARBA" id="ARBA00023002"/>
    </source>
</evidence>
<dbReference type="InterPro" id="IPR026992">
    <property type="entry name" value="DIOX_N"/>
</dbReference>
<dbReference type="InterPro" id="IPR027443">
    <property type="entry name" value="IPNS-like_sf"/>
</dbReference>
<dbReference type="OrthoDB" id="288590at2759"/>
<keyword evidence="2 5" id="KW-0479">Metal-binding</keyword>
<proteinExistence type="inferred from homology"/>
<keyword evidence="3 5" id="KW-0560">Oxidoreductase</keyword>
<dbReference type="GO" id="GO:0046872">
    <property type="term" value="F:metal ion binding"/>
    <property type="evidence" value="ECO:0007669"/>
    <property type="project" value="UniProtKB-KW"/>
</dbReference>
<accession>A0A9P5D1A1</accession>
<evidence type="ECO:0000256" key="1">
    <source>
        <dbReference type="ARBA" id="ARBA00008056"/>
    </source>
</evidence>
<reference evidence="8" key="1">
    <citation type="submission" date="2020-03" db="EMBL/GenBank/DDBJ databases">
        <title>Site-based positive gene gene selection in Geosmithia morbida across the United States reveals a broad range of putative effectors and factors for local host and environmental adapation.</title>
        <authorList>
            <person name="Onufrak A."/>
            <person name="Murdoch R.W."/>
            <person name="Gazis R."/>
            <person name="Huff M."/>
            <person name="Staton M."/>
            <person name="Klingeman W."/>
            <person name="Hadziabdic D."/>
        </authorList>
    </citation>
    <scope>NUCLEOTIDE SEQUENCE</scope>
    <source>
        <strain evidence="8">1262</strain>
    </source>
</reference>
<keyword evidence="4 5" id="KW-0408">Iron</keyword>
<evidence type="ECO:0000259" key="7">
    <source>
        <dbReference type="PROSITE" id="PS51471"/>
    </source>
</evidence>
<dbReference type="InterPro" id="IPR044861">
    <property type="entry name" value="IPNS-like_FE2OG_OXY"/>
</dbReference>
<feature type="region of interest" description="Disordered" evidence="6">
    <location>
        <begin position="1"/>
        <end position="30"/>
    </location>
</feature>
<comment type="similarity">
    <text evidence="1 5">Belongs to the iron/ascorbate-dependent oxidoreductase family.</text>
</comment>